<name>A0A1D2YX39_9BACI</name>
<dbReference type="GO" id="GO:0003700">
    <property type="term" value="F:DNA-binding transcription factor activity"/>
    <property type="evidence" value="ECO:0007669"/>
    <property type="project" value="InterPro"/>
</dbReference>
<keyword evidence="4" id="KW-0479">Metal-binding</keyword>
<dbReference type="CDD" id="cd04783">
    <property type="entry name" value="HTH_MerR1"/>
    <property type="match status" value="1"/>
</dbReference>
<evidence type="ECO:0000256" key="7">
    <source>
        <dbReference type="ARBA" id="ARBA00023125"/>
    </source>
</evidence>
<dbReference type="SUPFAM" id="SSF46955">
    <property type="entry name" value="Putative DNA-binding domain"/>
    <property type="match status" value="1"/>
</dbReference>
<evidence type="ECO:0000256" key="4">
    <source>
        <dbReference type="ARBA" id="ARBA00022723"/>
    </source>
</evidence>
<dbReference type="GO" id="GO:0046689">
    <property type="term" value="P:response to mercury ion"/>
    <property type="evidence" value="ECO:0007669"/>
    <property type="project" value="UniProtKB-KW"/>
</dbReference>
<evidence type="ECO:0000256" key="11">
    <source>
        <dbReference type="SAM" id="Coils"/>
    </source>
</evidence>
<dbReference type="OrthoDB" id="9791488at2"/>
<dbReference type="STRING" id="337097.BHF71_05470"/>
<dbReference type="Proteomes" id="UP000243739">
    <property type="component" value="Unassembled WGS sequence"/>
</dbReference>
<evidence type="ECO:0000313" key="14">
    <source>
        <dbReference type="Proteomes" id="UP000243739"/>
    </source>
</evidence>
<keyword evidence="3" id="KW-0678">Repressor</keyword>
<dbReference type="Gene3D" id="1.10.1660.10">
    <property type="match status" value="1"/>
</dbReference>
<keyword evidence="14" id="KW-1185">Reference proteome</keyword>
<accession>A0A1D2YX39</accession>
<evidence type="ECO:0000256" key="1">
    <source>
        <dbReference type="ARBA" id="ARBA00017146"/>
    </source>
</evidence>
<dbReference type="RefSeq" id="WP_069655875.1">
    <property type="nucleotide sequence ID" value="NZ_MIJF01000004.1"/>
</dbReference>
<evidence type="ECO:0000256" key="10">
    <source>
        <dbReference type="ARBA" id="ARBA00024874"/>
    </source>
</evidence>
<dbReference type="InterPro" id="IPR047057">
    <property type="entry name" value="MerR_fam"/>
</dbReference>
<feature type="domain" description="HTH merR-type" evidence="12">
    <location>
        <begin position="2"/>
        <end position="71"/>
    </location>
</feature>
<dbReference type="SMART" id="SM00422">
    <property type="entry name" value="HTH_MERR"/>
    <property type="match status" value="1"/>
</dbReference>
<evidence type="ECO:0000256" key="5">
    <source>
        <dbReference type="ARBA" id="ARBA00022914"/>
    </source>
</evidence>
<gene>
    <name evidence="13" type="ORF">BHF71_05470</name>
</gene>
<dbReference type="GO" id="GO:0003677">
    <property type="term" value="F:DNA binding"/>
    <property type="evidence" value="ECO:0007669"/>
    <property type="project" value="UniProtKB-KW"/>
</dbReference>
<organism evidence="13 14">
    <name type="scientific">Vulcanibacillus modesticaldus</name>
    <dbReference type="NCBI Taxonomy" id="337097"/>
    <lineage>
        <taxon>Bacteria</taxon>
        <taxon>Bacillati</taxon>
        <taxon>Bacillota</taxon>
        <taxon>Bacilli</taxon>
        <taxon>Bacillales</taxon>
        <taxon>Bacillaceae</taxon>
        <taxon>Vulcanibacillus</taxon>
    </lineage>
</organism>
<evidence type="ECO:0000256" key="3">
    <source>
        <dbReference type="ARBA" id="ARBA00022491"/>
    </source>
</evidence>
<dbReference type="NCBIfam" id="TIGR02051">
    <property type="entry name" value="MerR"/>
    <property type="match status" value="1"/>
</dbReference>
<evidence type="ECO:0000256" key="6">
    <source>
        <dbReference type="ARBA" id="ARBA00023015"/>
    </source>
</evidence>
<sequence>MNYQIGEIAKKCNINKETLRYYERIGLIPQPSRTDSGYRIYTEDIVNRINFIKRMQELSFSLKEIGKLLSVVDKEDIRCLDIHEFVVQKIEDVQKMIRDLRKIEEMLEDLKARCPDEKALYECPIIDTLMEKRGD</sequence>
<dbReference type="AlphaFoldDB" id="A0A1D2YX39"/>
<keyword evidence="5" id="KW-0476">Mercury</keyword>
<comment type="function">
    <text evidence="10">Mediates the mercuric-dependent induction of mercury resistance operon. In the absence of mercury MerR represses transcription by binding tightly to the mer operator region; when mercury is present the dimeric complex binds a single ion and becomes a potent transcriptional activator, while remaining bound to the mer site.</text>
</comment>
<evidence type="ECO:0000256" key="8">
    <source>
        <dbReference type="ARBA" id="ARBA00023159"/>
    </source>
</evidence>
<comment type="caution">
    <text evidence="13">The sequence shown here is derived from an EMBL/GenBank/DDBJ whole genome shotgun (WGS) entry which is preliminary data.</text>
</comment>
<dbReference type="EMBL" id="MIJF01000004">
    <property type="protein sequence ID" value="OEG00238.1"/>
    <property type="molecule type" value="Genomic_DNA"/>
</dbReference>
<feature type="coiled-coil region" evidence="11">
    <location>
        <begin position="90"/>
        <end position="120"/>
    </location>
</feature>
<evidence type="ECO:0000256" key="9">
    <source>
        <dbReference type="ARBA" id="ARBA00023163"/>
    </source>
</evidence>
<dbReference type="Pfam" id="PF13411">
    <property type="entry name" value="MerR_1"/>
    <property type="match status" value="1"/>
</dbReference>
<reference evidence="13 14" key="1">
    <citation type="submission" date="2016-09" db="EMBL/GenBank/DDBJ databases">
        <title>Draft genome sequence for the type strain of Vulcanibacillus modesticaldus BR, a strictly anaerobic, moderately thermophilic, and nitrate-reducing bacterium from deep sea-hydrothermal vents of the Mid-Atlantic Ridge.</title>
        <authorList>
            <person name="Abin C.A."/>
            <person name="Hollibaugh J.T."/>
        </authorList>
    </citation>
    <scope>NUCLEOTIDE SEQUENCE [LARGE SCALE GENOMIC DNA]</scope>
    <source>
        <strain evidence="13 14">BR</strain>
    </source>
</reference>
<dbReference type="PROSITE" id="PS00552">
    <property type="entry name" value="HTH_MERR_1"/>
    <property type="match status" value="1"/>
</dbReference>
<dbReference type="InterPro" id="IPR011794">
    <property type="entry name" value="MerR"/>
</dbReference>
<dbReference type="PRINTS" id="PR00040">
    <property type="entry name" value="HTHMERR"/>
</dbReference>
<evidence type="ECO:0000313" key="13">
    <source>
        <dbReference type="EMBL" id="OEG00238.1"/>
    </source>
</evidence>
<dbReference type="PROSITE" id="PS50937">
    <property type="entry name" value="HTH_MERR_2"/>
    <property type="match status" value="1"/>
</dbReference>
<dbReference type="PANTHER" id="PTHR30204:SF69">
    <property type="entry name" value="MERR-FAMILY TRANSCRIPTIONAL REGULATOR"/>
    <property type="match status" value="1"/>
</dbReference>
<dbReference type="InterPro" id="IPR000551">
    <property type="entry name" value="MerR-type_HTH_dom"/>
</dbReference>
<dbReference type="GO" id="GO:0045340">
    <property type="term" value="F:mercury ion binding"/>
    <property type="evidence" value="ECO:0007669"/>
    <property type="project" value="InterPro"/>
</dbReference>
<keyword evidence="8" id="KW-0010">Activator</keyword>
<keyword evidence="2" id="KW-0475">Mercuric resistance</keyword>
<keyword evidence="11" id="KW-0175">Coiled coil</keyword>
<dbReference type="InterPro" id="IPR009061">
    <property type="entry name" value="DNA-bd_dom_put_sf"/>
</dbReference>
<evidence type="ECO:0000259" key="12">
    <source>
        <dbReference type="PROSITE" id="PS50937"/>
    </source>
</evidence>
<proteinExistence type="predicted"/>
<keyword evidence="9" id="KW-0804">Transcription</keyword>
<dbReference type="PANTHER" id="PTHR30204">
    <property type="entry name" value="REDOX-CYCLING DRUG-SENSING TRANSCRIPTIONAL ACTIVATOR SOXR"/>
    <property type="match status" value="1"/>
</dbReference>
<keyword evidence="6" id="KW-0805">Transcription regulation</keyword>
<keyword evidence="7" id="KW-0238">DNA-binding</keyword>
<protein>
    <recommendedName>
        <fullName evidence="1">Mercuric resistance operon regulatory protein</fullName>
    </recommendedName>
</protein>
<evidence type="ECO:0000256" key="2">
    <source>
        <dbReference type="ARBA" id="ARBA00022466"/>
    </source>
</evidence>